<dbReference type="RefSeq" id="WP_111351194.1">
    <property type="nucleotide sequence ID" value="NZ_QHHQ01000007.1"/>
</dbReference>
<feature type="transmembrane region" description="Helical" evidence="7">
    <location>
        <begin position="87"/>
        <end position="104"/>
    </location>
</feature>
<evidence type="ECO:0000256" key="3">
    <source>
        <dbReference type="ARBA" id="ARBA00022475"/>
    </source>
</evidence>
<feature type="transmembrane region" description="Helical" evidence="7">
    <location>
        <begin position="116"/>
        <end position="141"/>
    </location>
</feature>
<feature type="transmembrane region" description="Helical" evidence="7">
    <location>
        <begin position="161"/>
        <end position="184"/>
    </location>
</feature>
<dbReference type="PANTHER" id="PTHR43141:SF4">
    <property type="entry name" value="CYTOCHROME BD2 SUBUNIT II"/>
    <property type="match status" value="1"/>
</dbReference>
<name>A0A8B2NNU4_9HYPH</name>
<evidence type="ECO:0000256" key="1">
    <source>
        <dbReference type="ARBA" id="ARBA00004651"/>
    </source>
</evidence>
<proteinExistence type="inferred from homology"/>
<dbReference type="PANTHER" id="PTHR43141">
    <property type="entry name" value="CYTOCHROME BD2 SUBUNIT II"/>
    <property type="match status" value="1"/>
</dbReference>
<dbReference type="AlphaFoldDB" id="A0A8B2NNU4"/>
<feature type="transmembrane region" description="Helical" evidence="7">
    <location>
        <begin position="302"/>
        <end position="327"/>
    </location>
</feature>
<dbReference type="GO" id="GO:0016682">
    <property type="term" value="F:oxidoreductase activity, acting on diphenols and related substances as donors, oxygen as acceptor"/>
    <property type="evidence" value="ECO:0007669"/>
    <property type="project" value="TreeGrafter"/>
</dbReference>
<feature type="transmembrane region" description="Helical" evidence="7">
    <location>
        <begin position="232"/>
        <end position="251"/>
    </location>
</feature>
<comment type="caution">
    <text evidence="8">The sequence shown here is derived from an EMBL/GenBank/DDBJ whole genome shotgun (WGS) entry which is preliminary data.</text>
</comment>
<comment type="similarity">
    <text evidence="2">Belongs to the cytochrome ubiquinol oxidase subunit 2 family.</text>
</comment>
<evidence type="ECO:0000256" key="4">
    <source>
        <dbReference type="ARBA" id="ARBA00022692"/>
    </source>
</evidence>
<evidence type="ECO:0000256" key="5">
    <source>
        <dbReference type="ARBA" id="ARBA00022989"/>
    </source>
</evidence>
<dbReference type="Pfam" id="PF02322">
    <property type="entry name" value="Cyt_bd_oxida_II"/>
    <property type="match status" value="1"/>
</dbReference>
<reference evidence="8 9" key="1">
    <citation type="submission" date="2018-05" db="EMBL/GenBank/DDBJ databases">
        <title>Acuticoccus sediminis sp. nov., isolated from deep-sea sediment of Indian Ocean.</title>
        <authorList>
            <person name="Liu X."/>
            <person name="Lai Q."/>
            <person name="Du Y."/>
            <person name="Sun F."/>
            <person name="Zhang X."/>
            <person name="Wang S."/>
            <person name="Shao Z."/>
        </authorList>
    </citation>
    <scope>NUCLEOTIDE SEQUENCE [LARGE SCALE GENOMIC DNA]</scope>
    <source>
        <strain evidence="8 9">PTG4-2</strain>
    </source>
</reference>
<dbReference type="EMBL" id="QHHQ01000007">
    <property type="protein sequence ID" value="RAH98349.1"/>
    <property type="molecule type" value="Genomic_DNA"/>
</dbReference>
<accession>A0A8B2NNU4</accession>
<evidence type="ECO:0000313" key="8">
    <source>
        <dbReference type="EMBL" id="RAH98349.1"/>
    </source>
</evidence>
<keyword evidence="9" id="KW-1185">Reference proteome</keyword>
<comment type="subcellular location">
    <subcellularLocation>
        <location evidence="1">Cell membrane</location>
        <topology evidence="1">Multi-pass membrane protein</topology>
    </subcellularLocation>
</comment>
<evidence type="ECO:0000256" key="6">
    <source>
        <dbReference type="ARBA" id="ARBA00023136"/>
    </source>
</evidence>
<dbReference type="Proteomes" id="UP000249590">
    <property type="component" value="Unassembled WGS sequence"/>
</dbReference>
<dbReference type="InterPro" id="IPR003317">
    <property type="entry name" value="Cyt-d_oxidase_su2"/>
</dbReference>
<evidence type="ECO:0000313" key="9">
    <source>
        <dbReference type="Proteomes" id="UP000249590"/>
    </source>
</evidence>
<gene>
    <name evidence="8" type="ORF">DLJ53_26975</name>
</gene>
<evidence type="ECO:0000256" key="2">
    <source>
        <dbReference type="ARBA" id="ARBA00007543"/>
    </source>
</evidence>
<keyword evidence="5 7" id="KW-1133">Transmembrane helix</keyword>
<dbReference type="GO" id="GO:0009055">
    <property type="term" value="F:electron transfer activity"/>
    <property type="evidence" value="ECO:0007669"/>
    <property type="project" value="TreeGrafter"/>
</dbReference>
<organism evidence="8 9">
    <name type="scientific">Acuticoccus sediminis</name>
    <dbReference type="NCBI Taxonomy" id="2184697"/>
    <lineage>
        <taxon>Bacteria</taxon>
        <taxon>Pseudomonadati</taxon>
        <taxon>Pseudomonadota</taxon>
        <taxon>Alphaproteobacteria</taxon>
        <taxon>Hyphomicrobiales</taxon>
        <taxon>Amorphaceae</taxon>
        <taxon>Acuticoccus</taxon>
    </lineage>
</organism>
<keyword evidence="6 7" id="KW-0472">Membrane</keyword>
<dbReference type="GO" id="GO:0070069">
    <property type="term" value="C:cytochrome complex"/>
    <property type="evidence" value="ECO:0007669"/>
    <property type="project" value="TreeGrafter"/>
</dbReference>
<keyword evidence="3" id="KW-1003">Cell membrane</keyword>
<dbReference type="OrthoDB" id="9776710at2"/>
<sequence length="336" mass="35934">MNALISADLPALFAALVAFCVVVYVLADGFDLGVGILFLLAPRDADRDLMMASIEPVWDGNETWLVMGGTLLLATFPAGYYVLLPAFYLPVMTMLLALIFRGVAFGFRLQTRRLRWVWDLAFAAGSMVATLCQGFILGGLVGGVTVRDGMFAGGPFDAFGWLGLACGLGLLGGYALLGAGWLIWKTGGPTQVFAREVAHAALLLTGAMMVVVSAWSAIAVPEVAARWFAWPGIAWLSPVPLLAAAVMATLWRRIWTGGDAGTFVLALALFLLGFVGLVVSLWPYVVPRHITLWQGAADPQTLAFAGVGLLLIVPIVLAYQAHAYWVFRGKTRLTLG</sequence>
<feature type="transmembrane region" description="Helical" evidence="7">
    <location>
        <begin position="12"/>
        <end position="41"/>
    </location>
</feature>
<keyword evidence="4 7" id="KW-0812">Transmembrane</keyword>
<dbReference type="GO" id="GO:0005886">
    <property type="term" value="C:plasma membrane"/>
    <property type="evidence" value="ECO:0007669"/>
    <property type="project" value="UniProtKB-SubCell"/>
</dbReference>
<feature type="transmembrane region" description="Helical" evidence="7">
    <location>
        <begin position="196"/>
        <end position="220"/>
    </location>
</feature>
<dbReference type="GO" id="GO:0019646">
    <property type="term" value="P:aerobic electron transport chain"/>
    <property type="evidence" value="ECO:0007669"/>
    <property type="project" value="TreeGrafter"/>
</dbReference>
<evidence type="ECO:0000256" key="7">
    <source>
        <dbReference type="SAM" id="Phobius"/>
    </source>
</evidence>
<protein>
    <submittedName>
        <fullName evidence="8">Ubiquinol oxidase subunit II</fullName>
    </submittedName>
</protein>
<feature type="transmembrane region" description="Helical" evidence="7">
    <location>
        <begin position="263"/>
        <end position="282"/>
    </location>
</feature>